<gene>
    <name evidence="1" type="ORF">KSF_094800</name>
</gene>
<organism evidence="1 2">
    <name type="scientific">Reticulibacter mediterranei</name>
    <dbReference type="NCBI Taxonomy" id="2778369"/>
    <lineage>
        <taxon>Bacteria</taxon>
        <taxon>Bacillati</taxon>
        <taxon>Chloroflexota</taxon>
        <taxon>Ktedonobacteria</taxon>
        <taxon>Ktedonobacterales</taxon>
        <taxon>Reticulibacteraceae</taxon>
        <taxon>Reticulibacter</taxon>
    </lineage>
</organism>
<evidence type="ECO:0000313" key="2">
    <source>
        <dbReference type="Proteomes" id="UP000597444"/>
    </source>
</evidence>
<evidence type="ECO:0000313" key="1">
    <source>
        <dbReference type="EMBL" id="GHO99432.1"/>
    </source>
</evidence>
<accession>A0A8J3IZ53</accession>
<proteinExistence type="predicted"/>
<dbReference type="EMBL" id="BNJK01000002">
    <property type="protein sequence ID" value="GHO99432.1"/>
    <property type="molecule type" value="Genomic_DNA"/>
</dbReference>
<protein>
    <submittedName>
        <fullName evidence="1">Uncharacterized protein</fullName>
    </submittedName>
</protein>
<dbReference type="AlphaFoldDB" id="A0A8J3IZ53"/>
<dbReference type="Proteomes" id="UP000597444">
    <property type="component" value="Unassembled WGS sequence"/>
</dbReference>
<sequence length="81" mass="9461">MFYDPLSIFATVMLLIHHAVEQREKANKLQRPHLLLQSKKGRYMIRRLGIFLMRIGGRLVYLGSTYVSDIGEGENEAINRW</sequence>
<comment type="caution">
    <text evidence="1">The sequence shown here is derived from an EMBL/GenBank/DDBJ whole genome shotgun (WGS) entry which is preliminary data.</text>
</comment>
<keyword evidence="2" id="KW-1185">Reference proteome</keyword>
<reference evidence="1" key="1">
    <citation type="submission" date="2020-10" db="EMBL/GenBank/DDBJ databases">
        <title>Taxonomic study of unclassified bacteria belonging to the class Ktedonobacteria.</title>
        <authorList>
            <person name="Yabe S."/>
            <person name="Wang C.M."/>
            <person name="Zheng Y."/>
            <person name="Sakai Y."/>
            <person name="Cavaletti L."/>
            <person name="Monciardini P."/>
            <person name="Donadio S."/>
        </authorList>
    </citation>
    <scope>NUCLEOTIDE SEQUENCE</scope>
    <source>
        <strain evidence="1">ID150040</strain>
    </source>
</reference>
<name>A0A8J3IZ53_9CHLR</name>